<comment type="caution">
    <text evidence="2">The sequence shown here is derived from an EMBL/GenBank/DDBJ whole genome shotgun (WGS) entry which is preliminary data.</text>
</comment>
<feature type="region of interest" description="Disordered" evidence="1">
    <location>
        <begin position="214"/>
        <end position="297"/>
    </location>
</feature>
<name>A0A9K3GKX1_9EUKA</name>
<accession>A0A9K3GKX1</accession>
<gene>
    <name evidence="2" type="ORF">KIPB_008669</name>
</gene>
<dbReference type="AlphaFoldDB" id="A0A9K3GKX1"/>
<feature type="compositionally biased region" description="Acidic residues" evidence="1">
    <location>
        <begin position="233"/>
        <end position="247"/>
    </location>
</feature>
<feature type="region of interest" description="Disordered" evidence="1">
    <location>
        <begin position="40"/>
        <end position="88"/>
    </location>
</feature>
<evidence type="ECO:0000256" key="1">
    <source>
        <dbReference type="SAM" id="MobiDB-lite"/>
    </source>
</evidence>
<reference evidence="2 3" key="1">
    <citation type="journal article" date="2018" name="PLoS ONE">
        <title>The draft genome of Kipferlia bialata reveals reductive genome evolution in fornicate parasites.</title>
        <authorList>
            <person name="Tanifuji G."/>
            <person name="Takabayashi S."/>
            <person name="Kume K."/>
            <person name="Takagi M."/>
            <person name="Nakayama T."/>
            <person name="Kamikawa R."/>
            <person name="Inagaki Y."/>
            <person name="Hashimoto T."/>
        </authorList>
    </citation>
    <scope>NUCLEOTIDE SEQUENCE [LARGE SCALE GENOMIC DNA]</scope>
    <source>
        <strain evidence="2">NY0173</strain>
    </source>
</reference>
<feature type="compositionally biased region" description="Basic and acidic residues" evidence="1">
    <location>
        <begin position="40"/>
        <end position="59"/>
    </location>
</feature>
<keyword evidence="3" id="KW-1185">Reference proteome</keyword>
<protein>
    <submittedName>
        <fullName evidence="2">Uncharacterized protein</fullName>
    </submittedName>
</protein>
<dbReference type="EMBL" id="BDIP01002742">
    <property type="protein sequence ID" value="GIQ86758.1"/>
    <property type="molecule type" value="Genomic_DNA"/>
</dbReference>
<proteinExistence type="predicted"/>
<sequence length="336" mass="37689">MNISTILQFAHPDGTRYSQSLYKLRLLGQYGPLYPTAKHEKDLAREERRAARRKEREALGDTLTSTSFSGTGTLGATGSVTKPHKPRKSRTFDEKWELRAGMCGSHVLQPIEISIMLRDFDREFRSLVATGRTVLAPIEENLRTSVPPPPHDIHPSRDSIYRVVTRAIRAHAAECQLPDPYLQAKERIRAEMSGTQSRTVALPPQTLHVVEEGEEGAEGADTDGQVDTHDAEATQEGEGDGEGEDVAQEMQPDTAMEGESGVGEAEREQEQPEPPRRLSQREREAERERAKLQSRLASDQVDYVVSQDMLQSAVQAMWDRAVQRTKRKVSQQILQR</sequence>
<feature type="compositionally biased region" description="Basic and acidic residues" evidence="1">
    <location>
        <begin position="264"/>
        <end position="291"/>
    </location>
</feature>
<dbReference type="Proteomes" id="UP000265618">
    <property type="component" value="Unassembled WGS sequence"/>
</dbReference>
<organism evidence="2 3">
    <name type="scientific">Kipferlia bialata</name>
    <dbReference type="NCBI Taxonomy" id="797122"/>
    <lineage>
        <taxon>Eukaryota</taxon>
        <taxon>Metamonada</taxon>
        <taxon>Carpediemonas-like organisms</taxon>
        <taxon>Kipferlia</taxon>
    </lineage>
</organism>
<evidence type="ECO:0000313" key="3">
    <source>
        <dbReference type="Proteomes" id="UP000265618"/>
    </source>
</evidence>
<evidence type="ECO:0000313" key="2">
    <source>
        <dbReference type="EMBL" id="GIQ86758.1"/>
    </source>
</evidence>
<feature type="compositionally biased region" description="Low complexity" evidence="1">
    <location>
        <begin position="60"/>
        <end position="81"/>
    </location>
</feature>